<feature type="transmembrane region" description="Helical" evidence="1">
    <location>
        <begin position="60"/>
        <end position="78"/>
    </location>
</feature>
<keyword evidence="1" id="KW-0812">Transmembrane</keyword>
<keyword evidence="3" id="KW-1185">Reference proteome</keyword>
<feature type="transmembrane region" description="Helical" evidence="1">
    <location>
        <begin position="187"/>
        <end position="216"/>
    </location>
</feature>
<dbReference type="AlphaFoldDB" id="A0A0D7B9E2"/>
<protein>
    <submittedName>
        <fullName evidence="2">Uncharacterized protein</fullName>
    </submittedName>
</protein>
<feature type="transmembrane region" description="Helical" evidence="1">
    <location>
        <begin position="107"/>
        <end position="126"/>
    </location>
</feature>
<dbReference type="EMBL" id="KN880543">
    <property type="protein sequence ID" value="KIY66830.1"/>
    <property type="molecule type" value="Genomic_DNA"/>
</dbReference>
<dbReference type="OrthoDB" id="2640035at2759"/>
<evidence type="ECO:0000313" key="3">
    <source>
        <dbReference type="Proteomes" id="UP000054007"/>
    </source>
</evidence>
<dbReference type="Proteomes" id="UP000054007">
    <property type="component" value="Unassembled WGS sequence"/>
</dbReference>
<keyword evidence="1" id="KW-0472">Membrane</keyword>
<gene>
    <name evidence="2" type="ORF">CYLTODRAFT_491171</name>
</gene>
<proteinExistence type="predicted"/>
<feature type="transmembrane region" description="Helical" evidence="1">
    <location>
        <begin position="146"/>
        <end position="167"/>
    </location>
</feature>
<sequence length="270" mass="29031">MGLPTSPTASSRSPNTATPIHNVCMPQPTISTGIPVNVCPTTTCTTDAQVDDSERWKPPASVLGGMLYSLLCLIAFGYSSMDRIRDNLHNSNKKPWEKGVRQMYDRLNNIIVVAGLLLATAAVFITTPPPEGSMLNYTRRGPYICIMGSFGLLVGGVIVGSSVLLVLARLQREWMLNVFCADRFRIFCTLIMLAYPVVSVAVATLLLAFGLLSAVWCAEDVGIKGASVIILILPCTMATIFAVVCCARGNKMHAGISMKEKDNDSDASPV</sequence>
<accession>A0A0D7B9E2</accession>
<name>A0A0D7B9E2_9AGAR</name>
<reference evidence="2 3" key="1">
    <citation type="journal article" date="2015" name="Fungal Genet. Biol.">
        <title>Evolution of novel wood decay mechanisms in Agaricales revealed by the genome sequences of Fistulina hepatica and Cylindrobasidium torrendii.</title>
        <authorList>
            <person name="Floudas D."/>
            <person name="Held B.W."/>
            <person name="Riley R."/>
            <person name="Nagy L.G."/>
            <person name="Koehler G."/>
            <person name="Ransdell A.S."/>
            <person name="Younus H."/>
            <person name="Chow J."/>
            <person name="Chiniquy J."/>
            <person name="Lipzen A."/>
            <person name="Tritt A."/>
            <person name="Sun H."/>
            <person name="Haridas S."/>
            <person name="LaButti K."/>
            <person name="Ohm R.A."/>
            <person name="Kues U."/>
            <person name="Blanchette R.A."/>
            <person name="Grigoriev I.V."/>
            <person name="Minto R.E."/>
            <person name="Hibbett D.S."/>
        </authorList>
    </citation>
    <scope>NUCLEOTIDE SEQUENCE [LARGE SCALE GENOMIC DNA]</scope>
    <source>
        <strain evidence="2 3">FP15055 ss-10</strain>
    </source>
</reference>
<organism evidence="2 3">
    <name type="scientific">Cylindrobasidium torrendii FP15055 ss-10</name>
    <dbReference type="NCBI Taxonomy" id="1314674"/>
    <lineage>
        <taxon>Eukaryota</taxon>
        <taxon>Fungi</taxon>
        <taxon>Dikarya</taxon>
        <taxon>Basidiomycota</taxon>
        <taxon>Agaricomycotina</taxon>
        <taxon>Agaricomycetes</taxon>
        <taxon>Agaricomycetidae</taxon>
        <taxon>Agaricales</taxon>
        <taxon>Marasmiineae</taxon>
        <taxon>Physalacriaceae</taxon>
        <taxon>Cylindrobasidium</taxon>
    </lineage>
</organism>
<evidence type="ECO:0000256" key="1">
    <source>
        <dbReference type="SAM" id="Phobius"/>
    </source>
</evidence>
<feature type="transmembrane region" description="Helical" evidence="1">
    <location>
        <begin position="228"/>
        <end position="249"/>
    </location>
</feature>
<evidence type="ECO:0000313" key="2">
    <source>
        <dbReference type="EMBL" id="KIY66830.1"/>
    </source>
</evidence>
<keyword evidence="1" id="KW-1133">Transmembrane helix</keyword>